<reference evidence="1" key="3">
    <citation type="submission" date="2025-09" db="UniProtKB">
        <authorList>
            <consortium name="Ensembl"/>
        </authorList>
    </citation>
    <scope>IDENTIFICATION</scope>
</reference>
<proteinExistence type="predicted"/>
<organism evidence="1 2">
    <name type="scientific">Phocoena sinus</name>
    <name type="common">Vaquita</name>
    <dbReference type="NCBI Taxonomy" id="42100"/>
    <lineage>
        <taxon>Eukaryota</taxon>
        <taxon>Metazoa</taxon>
        <taxon>Chordata</taxon>
        <taxon>Craniata</taxon>
        <taxon>Vertebrata</taxon>
        <taxon>Euteleostomi</taxon>
        <taxon>Mammalia</taxon>
        <taxon>Eutheria</taxon>
        <taxon>Laurasiatheria</taxon>
        <taxon>Artiodactyla</taxon>
        <taxon>Whippomorpha</taxon>
        <taxon>Cetacea</taxon>
        <taxon>Odontoceti</taxon>
        <taxon>Phocoenidae</taxon>
        <taxon>Phocoena</taxon>
    </lineage>
</organism>
<evidence type="ECO:0000313" key="2">
    <source>
        <dbReference type="Proteomes" id="UP000694554"/>
    </source>
</evidence>
<accession>A0A8C9BQW5</accession>
<sequence>MLSSWGRLAWRVESFGLASHPLPLAPAPLAPTLPVVVARRAPGETRNMALQAL</sequence>
<evidence type="ECO:0000313" key="1">
    <source>
        <dbReference type="Ensembl" id="ENSPSNP00000010616.1"/>
    </source>
</evidence>
<name>A0A8C9BQW5_PHOSS</name>
<keyword evidence="2" id="KW-1185">Reference proteome</keyword>
<dbReference type="Proteomes" id="UP000694554">
    <property type="component" value="Chromosome 15"/>
</dbReference>
<protein>
    <submittedName>
        <fullName evidence="1">Uncharacterized protein</fullName>
    </submittedName>
</protein>
<reference evidence="1" key="1">
    <citation type="submission" date="2019-08" db="EMBL/GenBank/DDBJ databases">
        <title>Phocoena sinus (Vaquita) genome, mPhoSin1, primary haplotype.</title>
        <authorList>
            <person name="Morin P."/>
            <person name="Mountcastle J."/>
            <person name="Fungtammasan C."/>
            <person name="Rhie A."/>
            <person name="Rojas-Bracho L."/>
            <person name="Smith C.R."/>
            <person name="Taylor B.L."/>
            <person name="Gulland F.M.D."/>
            <person name="Musser W."/>
            <person name="Houck M."/>
            <person name="Haase B."/>
            <person name="Paez S."/>
            <person name="Howe K."/>
            <person name="Torrance J."/>
            <person name="Formenti G."/>
            <person name="Phillippy A."/>
            <person name="Ryder O."/>
            <person name="Jarvis E.D."/>
            <person name="Fedrigo O."/>
        </authorList>
    </citation>
    <scope>NUCLEOTIDE SEQUENCE [LARGE SCALE GENOMIC DNA]</scope>
</reference>
<dbReference type="Ensembl" id="ENSPSNT00000012003.1">
    <property type="protein sequence ID" value="ENSPSNP00000010616.1"/>
    <property type="gene ID" value="ENSPSNG00000007878.1"/>
</dbReference>
<reference evidence="1" key="2">
    <citation type="submission" date="2025-08" db="UniProtKB">
        <authorList>
            <consortium name="Ensembl"/>
        </authorList>
    </citation>
    <scope>IDENTIFICATION</scope>
</reference>
<dbReference type="AlphaFoldDB" id="A0A8C9BQW5"/>
<dbReference type="GeneTree" id="ENSGT01140000283865"/>